<name>A0A843TYA0_COLES</name>
<organism evidence="2 3">
    <name type="scientific">Colocasia esculenta</name>
    <name type="common">Wild taro</name>
    <name type="synonym">Arum esculentum</name>
    <dbReference type="NCBI Taxonomy" id="4460"/>
    <lineage>
        <taxon>Eukaryota</taxon>
        <taxon>Viridiplantae</taxon>
        <taxon>Streptophyta</taxon>
        <taxon>Embryophyta</taxon>
        <taxon>Tracheophyta</taxon>
        <taxon>Spermatophyta</taxon>
        <taxon>Magnoliopsida</taxon>
        <taxon>Liliopsida</taxon>
        <taxon>Araceae</taxon>
        <taxon>Aroideae</taxon>
        <taxon>Colocasieae</taxon>
        <taxon>Colocasia</taxon>
    </lineage>
</organism>
<sequence>MNPFKARLADVRSCSRPPDLTCKARRVGLAGRHSDAQVSRPDPSFDDPRYKKVSSRLLDLQDYLGRAVDRTAWAELRTPETYRPADSTVSPSYTSAGLYVSGVRGSAQAVLSTARPRQSCKSNKRELTFLYLGSSKLGSGRPGARPSHVPHRSPHRVNRRMRQWPRITKPQVTVIKATISAIRPTGGNHDHRNSAEVTVPNPAGISVTPSEIGGSSSSHCLPAEPTRQALQVRSGGREQLRTSAKRASKGFIGLVVSAPSGEKRLNSHLDWSRAMLL</sequence>
<protein>
    <submittedName>
        <fullName evidence="2">Uncharacterized protein</fullName>
    </submittedName>
</protein>
<gene>
    <name evidence="2" type="ORF">Taro_006661</name>
</gene>
<proteinExistence type="predicted"/>
<dbReference type="AlphaFoldDB" id="A0A843TYA0"/>
<feature type="region of interest" description="Disordered" evidence="1">
    <location>
        <begin position="183"/>
        <end position="202"/>
    </location>
</feature>
<dbReference type="Proteomes" id="UP000652761">
    <property type="component" value="Unassembled WGS sequence"/>
</dbReference>
<dbReference type="EMBL" id="NMUH01000200">
    <property type="protein sequence ID" value="MQL74304.1"/>
    <property type="molecule type" value="Genomic_DNA"/>
</dbReference>
<feature type="region of interest" description="Disordered" evidence="1">
    <location>
        <begin position="138"/>
        <end position="159"/>
    </location>
</feature>
<comment type="caution">
    <text evidence="2">The sequence shown here is derived from an EMBL/GenBank/DDBJ whole genome shotgun (WGS) entry which is preliminary data.</text>
</comment>
<evidence type="ECO:0000313" key="2">
    <source>
        <dbReference type="EMBL" id="MQL74304.1"/>
    </source>
</evidence>
<evidence type="ECO:0000313" key="3">
    <source>
        <dbReference type="Proteomes" id="UP000652761"/>
    </source>
</evidence>
<accession>A0A843TYA0</accession>
<keyword evidence="3" id="KW-1185">Reference proteome</keyword>
<evidence type="ECO:0000256" key="1">
    <source>
        <dbReference type="SAM" id="MobiDB-lite"/>
    </source>
</evidence>
<reference evidence="2" key="1">
    <citation type="submission" date="2017-07" db="EMBL/GenBank/DDBJ databases">
        <title>Taro Niue Genome Assembly and Annotation.</title>
        <authorList>
            <person name="Atibalentja N."/>
            <person name="Keating K."/>
            <person name="Fields C.J."/>
        </authorList>
    </citation>
    <scope>NUCLEOTIDE SEQUENCE</scope>
    <source>
        <strain evidence="2">Niue_2</strain>
        <tissue evidence="2">Leaf</tissue>
    </source>
</reference>
<feature type="compositionally biased region" description="Basic residues" evidence="1">
    <location>
        <begin position="148"/>
        <end position="159"/>
    </location>
</feature>